<proteinExistence type="predicted"/>
<name>A0A6B9KTY7_9VIRU</name>
<protein>
    <submittedName>
        <fullName evidence="2">Putative capsid protein</fullName>
    </submittedName>
</protein>
<reference evidence="2" key="1">
    <citation type="submission" date="2019-10" db="EMBL/GenBank/DDBJ databases">
        <authorList>
            <person name="Nitsche A."/>
            <person name="Hankeln T."/>
            <person name="Acosta O."/>
            <person name="Velez I.D."/>
            <person name="Schiemann D.J."/>
        </authorList>
    </citation>
    <scope>NUCLEOTIDE SEQUENCE</scope>
    <source>
        <strain evidence="2">Cqly 1752-1.1</strain>
    </source>
</reference>
<accession>A0A6B9KTY7</accession>
<evidence type="ECO:0000313" key="2">
    <source>
        <dbReference type="EMBL" id="QHA33717.1"/>
    </source>
</evidence>
<dbReference type="EMBL" id="MN661079">
    <property type="protein sequence ID" value="QHA33717.1"/>
    <property type="molecule type" value="Genomic_RNA"/>
</dbReference>
<organism evidence="2">
    <name type="scientific">Pisingos virus</name>
    <dbReference type="NCBI Taxonomy" id="2689339"/>
    <lineage>
        <taxon>Viruses</taxon>
        <taxon>Riboviria</taxon>
        <taxon>Orthornavirae</taxon>
        <taxon>Duplornaviricota</taxon>
        <taxon>Chrymotiviricetes</taxon>
        <taxon>Ghabrivirales</taxon>
        <taxon>Totiviridae</taxon>
    </lineage>
</organism>
<evidence type="ECO:0000256" key="1">
    <source>
        <dbReference type="SAM" id="MobiDB-lite"/>
    </source>
</evidence>
<feature type="compositionally biased region" description="Polar residues" evidence="1">
    <location>
        <begin position="55"/>
        <end position="103"/>
    </location>
</feature>
<feature type="region of interest" description="Disordered" evidence="1">
    <location>
        <begin position="23"/>
        <end position="159"/>
    </location>
</feature>
<sequence length="1077" mass="117482">MATFSETAMASSSQQANQGTFVGALNNSFDSGFRDGNSETIVEGEMWDKAKTEVPPSSHTTPASGRTTRSQTARVQSNNNAIPGSGRNNPSGSQGHSGPSAPNSHAGGTSGAGGGSDPSKPNVVGNGAAPGGTGSGNGNGGDAHPGRSVGTGAPGFDSTSTNVGSAALLAKMFSEPLKDPVPSGAHFLPCDSEELLTEREGKGSQYSPVMWADPLIPINFRAGSVSSAIDRLPAVGCSVSNRFEPVTPELTQEGTLLKAIVDTESNPTILRSMISVKGMKDLSALICLLETSRRTGFQAMSDEAPLIRLGLLMHCLAPTSWMGYVTSCVQNVCANGYADIKNVKRTWTGAPTESTKTEIGTGSGCSSLYWRTLGQYARLVSGSSTQTDLFIDSANKQVPVESVKFIPVKMSWRGQSWLGPYILAHTTTKWWNHALKVDIPIIVHDIKTAQNKATVTCMPKAATVYIPGSYKYICLVIVDVVEASFPTTETYYIGNSYTATFAGNHDFGKVGHKIIGRDTSSPSNPATMSDCMAAWKVMCRGLLSHVNPGSIEMRLAVLTTSRFAGFSVWTDSAKPKGDRLSNYTSLIKDLDLQDEEIPTSLLGWLDILNKAADASSDDEDEPIDKDQRISIIKNIIDTRFGKETGEEEDKDHIFGVTCIDPKTDIKIGDHTIPDWFTSYNTTATMPDRVKYYTWWRCDPLHNFSLAQISCEDASKPTLSKFRSGEIQYELTEATDLVRILSYAGIYLDNSACAGAIVSPIDILNRSLGFGGLLLALTELWRVSSGLPLLDYNRFNSSHKLVDPDQWHIIGAATKGFSVISPNTTNTAWTDKEFKILEVIKTEMGVTDPKWLEHWYGGVVPWWYVQAVLIKFGGDVKLRTSKCTSVRLDFDDEWLDEEGYHLKAGSSGPADLTVLASSIKYEKKVQRKGGEYFTILTPTRDGHDMKVHWTSWYYNYLNDLPKSGLRRQTRVAPPSYDGIVELNCIAFAEGRRYKGYSNPEAFVDKSNRYLLPLDQSIYRGLAWPDPFTDWLKQGLIAIEPHLLNLDVVGAVGAALGHVNKTIIDWLNEKIHGDQSFRD</sequence>
<feature type="compositionally biased region" description="Gly residues" evidence="1">
    <location>
        <begin position="128"/>
        <end position="143"/>
    </location>
</feature>